<protein>
    <submittedName>
        <fullName evidence="1">Uncharacterized protein</fullName>
    </submittedName>
</protein>
<gene>
    <name evidence="1" type="ORF">AF72_05140</name>
</gene>
<organism evidence="1 2">
    <name type="scientific">Xylella taiwanensis</name>
    <dbReference type="NCBI Taxonomy" id="1444770"/>
    <lineage>
        <taxon>Bacteria</taxon>
        <taxon>Pseudomonadati</taxon>
        <taxon>Pseudomonadota</taxon>
        <taxon>Gammaproteobacteria</taxon>
        <taxon>Lysobacterales</taxon>
        <taxon>Lysobacteraceae</taxon>
        <taxon>Xylella</taxon>
    </lineage>
</organism>
<dbReference type="AlphaFoldDB" id="Z9JKG2"/>
<evidence type="ECO:0000313" key="1">
    <source>
        <dbReference type="EMBL" id="EWS78463.1"/>
    </source>
</evidence>
<accession>Z9JKG2</accession>
<name>Z9JKG2_9GAMM</name>
<dbReference type="STRING" id="1444770.AF72_05140"/>
<evidence type="ECO:0000313" key="2">
    <source>
        <dbReference type="Proteomes" id="UP000020406"/>
    </source>
</evidence>
<dbReference type="Proteomes" id="UP000020406">
    <property type="component" value="Unassembled WGS sequence"/>
</dbReference>
<comment type="caution">
    <text evidence="1">The sequence shown here is derived from an EMBL/GenBank/DDBJ whole genome shotgun (WGS) entry which is preliminary data.</text>
</comment>
<proteinExistence type="predicted"/>
<reference evidence="1 2" key="1">
    <citation type="journal article" date="2014" name="Genome Announc.">
        <title>Draft Genome Sequence of Xylella fastidiosa Pear Leaf Scorch Strain in Taiwan.</title>
        <authorList>
            <person name="Su C.C."/>
            <person name="Deng W.L."/>
            <person name="Jan F.J."/>
            <person name="Chang C.J."/>
            <person name="Huang H."/>
            <person name="Chen J."/>
        </authorList>
    </citation>
    <scope>NUCLEOTIDE SEQUENCE [LARGE SCALE GENOMIC DNA]</scope>
    <source>
        <strain evidence="1 2">PLS229</strain>
    </source>
</reference>
<dbReference type="EMBL" id="JDSQ01000007">
    <property type="protein sequence ID" value="EWS78463.1"/>
    <property type="molecule type" value="Genomic_DNA"/>
</dbReference>
<sequence>MPPRPGDIPEVRMRQIDRDLLKRFLEIECCDALVCPAEEHLAGDRIAAVFTSCVQ</sequence>